<proteinExistence type="inferred from homology"/>
<organism evidence="5 6">
    <name type="scientific">Lentzea xinjiangensis</name>
    <dbReference type="NCBI Taxonomy" id="402600"/>
    <lineage>
        <taxon>Bacteria</taxon>
        <taxon>Bacillati</taxon>
        <taxon>Actinomycetota</taxon>
        <taxon>Actinomycetes</taxon>
        <taxon>Pseudonocardiales</taxon>
        <taxon>Pseudonocardiaceae</taxon>
        <taxon>Lentzea</taxon>
    </lineage>
</organism>
<dbReference type="OrthoDB" id="9792003at2"/>
<dbReference type="STRING" id="402600.SAMN05216188_13825"/>
<evidence type="ECO:0000256" key="3">
    <source>
        <dbReference type="RuleBase" id="RU000363"/>
    </source>
</evidence>
<dbReference type="PRINTS" id="PR00080">
    <property type="entry name" value="SDRFAMILY"/>
</dbReference>
<keyword evidence="2" id="KW-0560">Oxidoreductase</keyword>
<dbReference type="Proteomes" id="UP000199352">
    <property type="component" value="Unassembled WGS sequence"/>
</dbReference>
<comment type="similarity">
    <text evidence="1 3">Belongs to the short-chain dehydrogenases/reductases (SDR) family.</text>
</comment>
<accession>A0A1H9WPD0</accession>
<dbReference type="PANTHER" id="PTHR43976:SF16">
    <property type="entry name" value="SHORT-CHAIN DEHYDROGENASE_REDUCTASE FAMILY PROTEIN"/>
    <property type="match status" value="1"/>
</dbReference>
<dbReference type="Pfam" id="PF00106">
    <property type="entry name" value="adh_short"/>
    <property type="match status" value="1"/>
</dbReference>
<protein>
    <submittedName>
        <fullName evidence="5">NADP-dependent 3-hydroxy acid dehydrogenase YdfG</fullName>
    </submittedName>
</protein>
<evidence type="ECO:0000256" key="2">
    <source>
        <dbReference type="ARBA" id="ARBA00023002"/>
    </source>
</evidence>
<dbReference type="PROSITE" id="PS00061">
    <property type="entry name" value="ADH_SHORT"/>
    <property type="match status" value="1"/>
</dbReference>
<dbReference type="EMBL" id="FOFR01000038">
    <property type="protein sequence ID" value="SES35674.1"/>
    <property type="molecule type" value="Genomic_DNA"/>
</dbReference>
<evidence type="ECO:0000256" key="1">
    <source>
        <dbReference type="ARBA" id="ARBA00006484"/>
    </source>
</evidence>
<dbReference type="InterPro" id="IPR036291">
    <property type="entry name" value="NAD(P)-bd_dom_sf"/>
</dbReference>
<dbReference type="RefSeq" id="WP_089962182.1">
    <property type="nucleotide sequence ID" value="NZ_FOFR01000038.1"/>
</dbReference>
<dbReference type="InterPro" id="IPR057326">
    <property type="entry name" value="KR_dom"/>
</dbReference>
<evidence type="ECO:0000259" key="4">
    <source>
        <dbReference type="SMART" id="SM00822"/>
    </source>
</evidence>
<dbReference type="AlphaFoldDB" id="A0A1H9WPD0"/>
<dbReference type="GO" id="GO:0016491">
    <property type="term" value="F:oxidoreductase activity"/>
    <property type="evidence" value="ECO:0007669"/>
    <property type="project" value="UniProtKB-KW"/>
</dbReference>
<name>A0A1H9WPD0_9PSEU</name>
<evidence type="ECO:0000313" key="5">
    <source>
        <dbReference type="EMBL" id="SES35674.1"/>
    </source>
</evidence>
<dbReference type="InterPro" id="IPR020904">
    <property type="entry name" value="Sc_DH/Rdtase_CS"/>
</dbReference>
<dbReference type="PANTHER" id="PTHR43976">
    <property type="entry name" value="SHORT CHAIN DEHYDROGENASE"/>
    <property type="match status" value="1"/>
</dbReference>
<feature type="domain" description="Ketoreductase" evidence="4">
    <location>
        <begin position="2"/>
        <end position="176"/>
    </location>
</feature>
<dbReference type="CDD" id="cd05374">
    <property type="entry name" value="17beta-HSD-like_SDR_c"/>
    <property type="match status" value="1"/>
</dbReference>
<dbReference type="SMART" id="SM00822">
    <property type="entry name" value="PKS_KR"/>
    <property type="match status" value="1"/>
</dbReference>
<dbReference type="InterPro" id="IPR051911">
    <property type="entry name" value="SDR_oxidoreductase"/>
</dbReference>
<dbReference type="NCBIfam" id="NF004824">
    <property type="entry name" value="PRK06180.1"/>
    <property type="match status" value="1"/>
</dbReference>
<reference evidence="6" key="1">
    <citation type="submission" date="2016-10" db="EMBL/GenBank/DDBJ databases">
        <authorList>
            <person name="Varghese N."/>
            <person name="Submissions S."/>
        </authorList>
    </citation>
    <scope>NUCLEOTIDE SEQUENCE [LARGE SCALE GENOMIC DNA]</scope>
    <source>
        <strain evidence="6">CGMCC 4.3525</strain>
    </source>
</reference>
<dbReference type="Gene3D" id="3.40.50.720">
    <property type="entry name" value="NAD(P)-binding Rossmann-like Domain"/>
    <property type="match status" value="1"/>
</dbReference>
<dbReference type="InterPro" id="IPR002347">
    <property type="entry name" value="SDR_fam"/>
</dbReference>
<dbReference type="PRINTS" id="PR00081">
    <property type="entry name" value="GDHRDH"/>
</dbReference>
<dbReference type="SUPFAM" id="SSF51735">
    <property type="entry name" value="NAD(P)-binding Rossmann-fold domains"/>
    <property type="match status" value="1"/>
</dbReference>
<keyword evidence="6" id="KW-1185">Reference proteome</keyword>
<gene>
    <name evidence="5" type="ORF">SAMN05216188_13825</name>
</gene>
<sequence>MATWFITGCSTGFGRHIAEHLLDTGHRVVATARNTAKIADLASQGEVLPLELDVTNPAQVRSAVARAEEEFGGIDVLVNNAGSGYFAAVEESEPDAVRRMFDVNFFAAADVITAVLPGMRRRRSGVIVNLTSIGGLEGFESVGHYCASKFALEGLSDALRKEVAPLGIGVMTVEPSAFRTEWAGSAAEPAEVIDDYAPTAGAARQAYRDSIGKQAGDPALAARALVRAVESPTPPQRLLLGNEAYDTALAKLDRMRAEFTAQESTARGVDAPA</sequence>
<evidence type="ECO:0000313" key="6">
    <source>
        <dbReference type="Proteomes" id="UP000199352"/>
    </source>
</evidence>